<dbReference type="EC" id="2.7.7.65" evidence="2"/>
<evidence type="ECO:0000256" key="4">
    <source>
        <dbReference type="SAM" id="Phobius"/>
    </source>
</evidence>
<protein>
    <recommendedName>
        <fullName evidence="2">diguanylate cyclase</fullName>
        <ecNumber evidence="2">2.7.7.65</ecNumber>
    </recommendedName>
</protein>
<dbReference type="Pfam" id="PF07696">
    <property type="entry name" value="7TMR-DISMED2"/>
    <property type="match status" value="1"/>
</dbReference>
<dbReference type="FunFam" id="3.30.70.270:FF:000001">
    <property type="entry name" value="Diguanylate cyclase domain protein"/>
    <property type="match status" value="1"/>
</dbReference>
<reference evidence="6 7" key="1">
    <citation type="submission" date="2018-09" db="EMBL/GenBank/DDBJ databases">
        <authorList>
            <person name="Wang Z."/>
        </authorList>
    </citation>
    <scope>NUCLEOTIDE SEQUENCE [LARGE SCALE GENOMIC DNA]</scope>
    <source>
        <strain evidence="6 7">ALS 81</strain>
    </source>
</reference>
<feature type="transmembrane region" description="Helical" evidence="4">
    <location>
        <begin position="386"/>
        <end position="406"/>
    </location>
</feature>
<dbReference type="GO" id="GO:0052621">
    <property type="term" value="F:diguanylate cyclase activity"/>
    <property type="evidence" value="ECO:0007669"/>
    <property type="project" value="UniProtKB-EC"/>
</dbReference>
<dbReference type="SMART" id="SM00267">
    <property type="entry name" value="GGDEF"/>
    <property type="match status" value="1"/>
</dbReference>
<dbReference type="PROSITE" id="PS50887">
    <property type="entry name" value="GGDEF"/>
    <property type="match status" value="1"/>
</dbReference>
<evidence type="ECO:0000256" key="3">
    <source>
        <dbReference type="ARBA" id="ARBA00034247"/>
    </source>
</evidence>
<evidence type="ECO:0000256" key="1">
    <source>
        <dbReference type="ARBA" id="ARBA00001946"/>
    </source>
</evidence>
<dbReference type="PANTHER" id="PTHR45138:SF9">
    <property type="entry name" value="DIGUANYLATE CYCLASE DGCM-RELATED"/>
    <property type="match status" value="1"/>
</dbReference>
<dbReference type="OrthoDB" id="5289013at2"/>
<sequence>MTNEGEIGLDKAFESSTHSSLLGNQIVKRWIFSFFCFFCLFFTKAAISQTLNIPITPQPDVSHFIDVSQSRDLEAIKLIAPEQWQPNYSPQQSSGYSSDHHWFKFRFTNPDTEIWQGLIEIRYPLLDYVDIYLEFPGAPVQRFILGDQFEFKERPINHRNFLVPLDLFPDESVEVFIKVKTSSSMQLPIQIWNNVEFHNKYERTNLGFGLYLGLMLSMAIYNIFIYFSVRERSYIYYVAFALVSCLFFFTYYGYAYQYLWPNLPDWNRISLALLLWAVVLASSRFSMTFLQFENRMPRTYLLFKLVCALSMLGMVASFVIPYSINMQIAIAVGVAINIVSILISLIRWAQGLVFARYFSLAWMMFMSGGVLLALATYGVIPLNTFTRNAMMIGSGFEVFLLSLALIERLNIERRKRQEAQDRALEIHRNSTLDLEHRVNERTLALQDALSQLELTSHTDSLTGVYNRRYLDEALDREFHRCARFHHPISIIIFDIDHFKRFNDTFGHIAGDQCLVHVAQIISKQVNRATDTFARFGGEEFVIVLPETLIGKAASFAEKIRFEIERSNFDVEGSKQKLTISAGVSSIIPEAPFDSNALIEKADSALYQAKDKGRNCVQESF</sequence>
<feature type="transmembrane region" description="Helical" evidence="4">
    <location>
        <begin position="360"/>
        <end position="380"/>
    </location>
</feature>
<dbReference type="PANTHER" id="PTHR45138">
    <property type="entry name" value="REGULATORY COMPONENTS OF SENSORY TRANSDUCTION SYSTEM"/>
    <property type="match status" value="1"/>
</dbReference>
<feature type="transmembrane region" description="Helical" evidence="4">
    <location>
        <begin position="234"/>
        <end position="254"/>
    </location>
</feature>
<comment type="catalytic activity">
    <reaction evidence="3">
        <text>2 GTP = 3',3'-c-di-GMP + 2 diphosphate</text>
        <dbReference type="Rhea" id="RHEA:24898"/>
        <dbReference type="ChEBI" id="CHEBI:33019"/>
        <dbReference type="ChEBI" id="CHEBI:37565"/>
        <dbReference type="ChEBI" id="CHEBI:58805"/>
        <dbReference type="EC" id="2.7.7.65"/>
    </reaction>
</comment>
<evidence type="ECO:0000313" key="7">
    <source>
        <dbReference type="Proteomes" id="UP000286482"/>
    </source>
</evidence>
<dbReference type="InterPro" id="IPR043128">
    <property type="entry name" value="Rev_trsase/Diguanyl_cyclase"/>
</dbReference>
<dbReference type="Gene3D" id="3.30.70.270">
    <property type="match status" value="1"/>
</dbReference>
<keyword evidence="4" id="KW-0812">Transmembrane</keyword>
<dbReference type="Proteomes" id="UP000286482">
    <property type="component" value="Unassembled WGS sequence"/>
</dbReference>
<dbReference type="InterPro" id="IPR050469">
    <property type="entry name" value="Diguanylate_Cyclase"/>
</dbReference>
<name>A0A420ECY7_9ALTE</name>
<dbReference type="CDD" id="cd01949">
    <property type="entry name" value="GGDEF"/>
    <property type="match status" value="1"/>
</dbReference>
<feature type="transmembrane region" description="Helical" evidence="4">
    <location>
        <begin position="266"/>
        <end position="287"/>
    </location>
</feature>
<dbReference type="InterPro" id="IPR011622">
    <property type="entry name" value="7TMR_DISM_rcpt_extracell_dom2"/>
</dbReference>
<dbReference type="InterPro" id="IPR029787">
    <property type="entry name" value="Nucleotide_cyclase"/>
</dbReference>
<accession>A0A420ECY7</accession>
<keyword evidence="4" id="KW-0472">Membrane</keyword>
<feature type="domain" description="GGDEF" evidence="5">
    <location>
        <begin position="486"/>
        <end position="620"/>
    </location>
</feature>
<gene>
    <name evidence="6" type="ORF">DBZ36_09160</name>
</gene>
<comment type="caution">
    <text evidence="6">The sequence shown here is derived from an EMBL/GenBank/DDBJ whole genome shotgun (WGS) entry which is preliminary data.</text>
</comment>
<dbReference type="InterPro" id="IPR011623">
    <property type="entry name" value="7TMR_DISM_rcpt_extracell_dom1"/>
</dbReference>
<organism evidence="6 7">
    <name type="scientific">Alginatibacterium sediminis</name>
    <dbReference type="NCBI Taxonomy" id="2164068"/>
    <lineage>
        <taxon>Bacteria</taxon>
        <taxon>Pseudomonadati</taxon>
        <taxon>Pseudomonadota</taxon>
        <taxon>Gammaproteobacteria</taxon>
        <taxon>Alteromonadales</taxon>
        <taxon>Alteromonadaceae</taxon>
        <taxon>Alginatibacterium</taxon>
    </lineage>
</organism>
<feature type="transmembrane region" description="Helical" evidence="4">
    <location>
        <begin position="299"/>
        <end position="320"/>
    </location>
</feature>
<feature type="transmembrane region" description="Helical" evidence="4">
    <location>
        <begin position="208"/>
        <end position="227"/>
    </location>
</feature>
<evidence type="ECO:0000259" key="5">
    <source>
        <dbReference type="PROSITE" id="PS50887"/>
    </source>
</evidence>
<keyword evidence="7" id="KW-1185">Reference proteome</keyword>
<dbReference type="EMBL" id="RAQO01000005">
    <property type="protein sequence ID" value="RKF18567.1"/>
    <property type="molecule type" value="Genomic_DNA"/>
</dbReference>
<dbReference type="InterPro" id="IPR000160">
    <property type="entry name" value="GGDEF_dom"/>
</dbReference>
<dbReference type="Gene3D" id="2.60.40.2380">
    <property type="match status" value="1"/>
</dbReference>
<dbReference type="SUPFAM" id="SSF55073">
    <property type="entry name" value="Nucleotide cyclase"/>
    <property type="match status" value="1"/>
</dbReference>
<dbReference type="RefSeq" id="WP_120354646.1">
    <property type="nucleotide sequence ID" value="NZ_RAQO01000005.1"/>
</dbReference>
<comment type="cofactor">
    <cofactor evidence="1">
        <name>Mg(2+)</name>
        <dbReference type="ChEBI" id="CHEBI:18420"/>
    </cofactor>
</comment>
<feature type="transmembrane region" description="Helical" evidence="4">
    <location>
        <begin position="326"/>
        <end position="348"/>
    </location>
</feature>
<evidence type="ECO:0000256" key="2">
    <source>
        <dbReference type="ARBA" id="ARBA00012528"/>
    </source>
</evidence>
<dbReference type="NCBIfam" id="TIGR00254">
    <property type="entry name" value="GGDEF"/>
    <property type="match status" value="1"/>
</dbReference>
<dbReference type="Pfam" id="PF07695">
    <property type="entry name" value="7TMR-DISM_7TM"/>
    <property type="match status" value="1"/>
</dbReference>
<proteinExistence type="predicted"/>
<dbReference type="Pfam" id="PF00990">
    <property type="entry name" value="GGDEF"/>
    <property type="match status" value="1"/>
</dbReference>
<keyword evidence="4" id="KW-1133">Transmembrane helix</keyword>
<evidence type="ECO:0000313" key="6">
    <source>
        <dbReference type="EMBL" id="RKF18567.1"/>
    </source>
</evidence>
<dbReference type="AlphaFoldDB" id="A0A420ECY7"/>